<organism evidence="4 5">
    <name type="scientific">Trichinella nativa</name>
    <dbReference type="NCBI Taxonomy" id="6335"/>
    <lineage>
        <taxon>Eukaryota</taxon>
        <taxon>Metazoa</taxon>
        <taxon>Ecdysozoa</taxon>
        <taxon>Nematoda</taxon>
        <taxon>Enoplea</taxon>
        <taxon>Dorylaimia</taxon>
        <taxon>Trichinellida</taxon>
        <taxon>Trichinellidae</taxon>
        <taxon>Trichinella</taxon>
    </lineage>
</organism>
<accession>A0A1Y3E9C2</accession>
<reference evidence="4 5" key="1">
    <citation type="submission" date="2015-04" db="EMBL/GenBank/DDBJ databases">
        <title>Draft genome of the roundworm Trichinella nativa.</title>
        <authorList>
            <person name="Mitreva M."/>
        </authorList>
    </citation>
    <scope>NUCLEOTIDE SEQUENCE [LARGE SCALE GENOMIC DNA]</scope>
    <source>
        <strain evidence="4 5">ISS45</strain>
    </source>
</reference>
<gene>
    <name evidence="4" type="ORF">D917_10733</name>
</gene>
<dbReference type="Gene3D" id="1.25.40.270">
    <property type="entry name" value="Vacuolar protein sorting-associated protein vta1"/>
    <property type="match status" value="1"/>
</dbReference>
<evidence type="ECO:0000313" key="5">
    <source>
        <dbReference type="Proteomes" id="UP000243006"/>
    </source>
</evidence>
<dbReference type="InterPro" id="IPR023175">
    <property type="entry name" value="Vta1/CALS_N_sf"/>
</dbReference>
<dbReference type="EMBL" id="LVZM01020036">
    <property type="protein sequence ID" value="OUC41723.1"/>
    <property type="molecule type" value="Genomic_DNA"/>
</dbReference>
<feature type="domain" description="Vta1/callose synthase N-terminal" evidence="3">
    <location>
        <begin position="16"/>
        <end position="108"/>
    </location>
</feature>
<comment type="subcellular location">
    <subcellularLocation>
        <location evidence="1">Endomembrane system</location>
    </subcellularLocation>
</comment>
<sequence>YCLEKFNGCISRGLKYVLAQIQKMEHNSDECEQFVSSLMLHMQKLVNDNSDIPLLDYEIVGKKYLRNAALDVFQYADFCDRSGQFSIDLLKSYIRCAYLITVFDVFDKTPEL</sequence>
<dbReference type="Pfam" id="PF04652">
    <property type="entry name" value="Vta1"/>
    <property type="match status" value="1"/>
</dbReference>
<proteinExistence type="predicted"/>
<evidence type="ECO:0000259" key="3">
    <source>
        <dbReference type="Pfam" id="PF04652"/>
    </source>
</evidence>
<feature type="non-terminal residue" evidence="4">
    <location>
        <position position="1"/>
    </location>
</feature>
<dbReference type="InterPro" id="IPR039431">
    <property type="entry name" value="Vta1/CALS_N"/>
</dbReference>
<evidence type="ECO:0000313" key="4">
    <source>
        <dbReference type="EMBL" id="OUC41723.1"/>
    </source>
</evidence>
<protein>
    <recommendedName>
        <fullName evidence="3">Vta1/callose synthase N-terminal domain-containing protein</fullName>
    </recommendedName>
</protein>
<dbReference type="Proteomes" id="UP000243006">
    <property type="component" value="Unassembled WGS sequence"/>
</dbReference>
<evidence type="ECO:0000256" key="1">
    <source>
        <dbReference type="ARBA" id="ARBA00004308"/>
    </source>
</evidence>
<feature type="non-terminal residue" evidence="4">
    <location>
        <position position="112"/>
    </location>
</feature>
<comment type="caution">
    <text evidence="4">The sequence shown here is derived from an EMBL/GenBank/DDBJ whole genome shotgun (WGS) entry which is preliminary data.</text>
</comment>
<evidence type="ECO:0000256" key="2">
    <source>
        <dbReference type="ARBA" id="ARBA00023136"/>
    </source>
</evidence>
<dbReference type="GO" id="GO:0012505">
    <property type="term" value="C:endomembrane system"/>
    <property type="evidence" value="ECO:0007669"/>
    <property type="project" value="UniProtKB-SubCell"/>
</dbReference>
<dbReference type="AlphaFoldDB" id="A0A1Y3E9C2"/>
<keyword evidence="2" id="KW-0472">Membrane</keyword>
<name>A0A1Y3E9C2_9BILA</name>